<evidence type="ECO:0000313" key="3">
    <source>
        <dbReference type="Proteomes" id="UP000018948"/>
    </source>
</evidence>
<dbReference type="EMBL" id="ANIY01004986">
    <property type="protein sequence ID" value="ETP28197.1"/>
    <property type="molecule type" value="Genomic_DNA"/>
</dbReference>
<organism evidence="2 3">
    <name type="scientific">Phytophthora nicotianae P10297</name>
    <dbReference type="NCBI Taxonomy" id="1317064"/>
    <lineage>
        <taxon>Eukaryota</taxon>
        <taxon>Sar</taxon>
        <taxon>Stramenopiles</taxon>
        <taxon>Oomycota</taxon>
        <taxon>Peronosporomycetes</taxon>
        <taxon>Peronosporales</taxon>
        <taxon>Peronosporaceae</taxon>
        <taxon>Phytophthora</taxon>
    </lineage>
</organism>
<sequence length="51" mass="6144">MKRMEADRDQISNPKTSGKQPLTYSLYQKLYQYLFKPYKLNTLWLKTMALV</sequence>
<feature type="region of interest" description="Disordered" evidence="1">
    <location>
        <begin position="1"/>
        <end position="20"/>
    </location>
</feature>
<name>W2Y0G6_PHYNI</name>
<evidence type="ECO:0000313" key="2">
    <source>
        <dbReference type="EMBL" id="ETP28197.1"/>
    </source>
</evidence>
<comment type="caution">
    <text evidence="2">The sequence shown here is derived from an EMBL/GenBank/DDBJ whole genome shotgun (WGS) entry which is preliminary data.</text>
</comment>
<reference evidence="2 3" key="1">
    <citation type="submission" date="2013-11" db="EMBL/GenBank/DDBJ databases">
        <title>The Genome Sequence of Phytophthora parasitica P10297.</title>
        <authorList>
            <consortium name="The Broad Institute Genomics Platform"/>
            <person name="Russ C."/>
            <person name="Tyler B."/>
            <person name="Panabieres F."/>
            <person name="Shan W."/>
            <person name="Tripathy S."/>
            <person name="Grunwald N."/>
            <person name="Machado M."/>
            <person name="Johnson C.S."/>
            <person name="Walker B."/>
            <person name="Young S.K."/>
            <person name="Zeng Q."/>
            <person name="Gargeya S."/>
            <person name="Fitzgerald M."/>
            <person name="Haas B."/>
            <person name="Abouelleil A."/>
            <person name="Allen A.W."/>
            <person name="Alvarado L."/>
            <person name="Arachchi H.M."/>
            <person name="Berlin A.M."/>
            <person name="Chapman S.B."/>
            <person name="Gainer-Dewar J."/>
            <person name="Goldberg J."/>
            <person name="Griggs A."/>
            <person name="Gujja S."/>
            <person name="Hansen M."/>
            <person name="Howarth C."/>
            <person name="Imamovic A."/>
            <person name="Ireland A."/>
            <person name="Larimer J."/>
            <person name="McCowan C."/>
            <person name="Murphy C."/>
            <person name="Pearson M."/>
            <person name="Poon T.W."/>
            <person name="Priest M."/>
            <person name="Roberts A."/>
            <person name="Saif S."/>
            <person name="Shea T."/>
            <person name="Sisk P."/>
            <person name="Sykes S."/>
            <person name="Wortman J."/>
            <person name="Nusbaum C."/>
            <person name="Birren B."/>
        </authorList>
    </citation>
    <scope>NUCLEOTIDE SEQUENCE [LARGE SCALE GENOMIC DNA]</scope>
    <source>
        <strain evidence="2 3">P10297</strain>
    </source>
</reference>
<accession>W2Y0G6</accession>
<evidence type="ECO:0000256" key="1">
    <source>
        <dbReference type="SAM" id="MobiDB-lite"/>
    </source>
</evidence>
<proteinExistence type="predicted"/>
<feature type="compositionally biased region" description="Basic and acidic residues" evidence="1">
    <location>
        <begin position="1"/>
        <end position="10"/>
    </location>
</feature>
<gene>
    <name evidence="2" type="ORF">F442_22514</name>
</gene>
<dbReference type="AlphaFoldDB" id="W2Y0G6"/>
<feature type="compositionally biased region" description="Polar residues" evidence="1">
    <location>
        <begin position="11"/>
        <end position="20"/>
    </location>
</feature>
<dbReference type="Proteomes" id="UP000018948">
    <property type="component" value="Unassembled WGS sequence"/>
</dbReference>
<protein>
    <submittedName>
        <fullName evidence="2">Uncharacterized protein</fullName>
    </submittedName>
</protein>